<dbReference type="AlphaFoldDB" id="A0A8J3J503"/>
<organism evidence="1 2">
    <name type="scientific">Actinocatenispora rupis</name>
    <dbReference type="NCBI Taxonomy" id="519421"/>
    <lineage>
        <taxon>Bacteria</taxon>
        <taxon>Bacillati</taxon>
        <taxon>Actinomycetota</taxon>
        <taxon>Actinomycetes</taxon>
        <taxon>Micromonosporales</taxon>
        <taxon>Micromonosporaceae</taxon>
        <taxon>Actinocatenispora</taxon>
    </lineage>
</organism>
<evidence type="ECO:0000313" key="2">
    <source>
        <dbReference type="Proteomes" id="UP000612808"/>
    </source>
</evidence>
<dbReference type="Proteomes" id="UP000612808">
    <property type="component" value="Unassembled WGS sequence"/>
</dbReference>
<sequence length="61" mass="6624">MSAAGILLADPDGALQVAASSAEPVRLLGLFQLEKRDGRCLDCYRTGRAVVRPRTRAQLLR</sequence>
<keyword evidence="2" id="KW-1185">Reference proteome</keyword>
<accession>A0A8J3J503</accession>
<name>A0A8J3J503_9ACTN</name>
<proteinExistence type="predicted"/>
<protein>
    <submittedName>
        <fullName evidence="1">Uncharacterized protein</fullName>
    </submittedName>
</protein>
<dbReference type="EMBL" id="BOMB01000006">
    <property type="protein sequence ID" value="GID10242.1"/>
    <property type="molecule type" value="Genomic_DNA"/>
</dbReference>
<evidence type="ECO:0000313" key="1">
    <source>
        <dbReference type="EMBL" id="GID10242.1"/>
    </source>
</evidence>
<comment type="caution">
    <text evidence="1">The sequence shown here is derived from an EMBL/GenBank/DDBJ whole genome shotgun (WGS) entry which is preliminary data.</text>
</comment>
<gene>
    <name evidence="1" type="ORF">Aru02nite_11310</name>
</gene>
<reference evidence="1" key="1">
    <citation type="submission" date="2021-01" db="EMBL/GenBank/DDBJ databases">
        <title>Whole genome shotgun sequence of Actinocatenispora rupis NBRC 107355.</title>
        <authorList>
            <person name="Komaki H."/>
            <person name="Tamura T."/>
        </authorList>
    </citation>
    <scope>NUCLEOTIDE SEQUENCE</scope>
    <source>
        <strain evidence="1">NBRC 107355</strain>
    </source>
</reference>